<comment type="caution">
    <text evidence="2">The sequence shown here is derived from an EMBL/GenBank/DDBJ whole genome shotgun (WGS) entry which is preliminary data.</text>
</comment>
<keyword evidence="1" id="KW-0812">Transmembrane</keyword>
<keyword evidence="3" id="KW-1185">Reference proteome</keyword>
<keyword evidence="1" id="KW-1133">Transmembrane helix</keyword>
<dbReference type="EMBL" id="BMNZ01000003">
    <property type="protein sequence ID" value="GGM92142.1"/>
    <property type="molecule type" value="Genomic_DNA"/>
</dbReference>
<name>A0ABQ2HVQ6_9MICO</name>
<dbReference type="Proteomes" id="UP000623461">
    <property type="component" value="Unassembled WGS sequence"/>
</dbReference>
<accession>A0ABQ2HVQ6</accession>
<organism evidence="2 3">
    <name type="scientific">Terrabacter tumescens</name>
    <dbReference type="NCBI Taxonomy" id="60443"/>
    <lineage>
        <taxon>Bacteria</taxon>
        <taxon>Bacillati</taxon>
        <taxon>Actinomycetota</taxon>
        <taxon>Actinomycetes</taxon>
        <taxon>Micrococcales</taxon>
        <taxon>Intrasporangiaceae</taxon>
        <taxon>Terrabacter</taxon>
    </lineage>
</organism>
<evidence type="ECO:0000256" key="1">
    <source>
        <dbReference type="SAM" id="Phobius"/>
    </source>
</evidence>
<gene>
    <name evidence="2" type="ORF">GCM10009721_17270</name>
</gene>
<protein>
    <submittedName>
        <fullName evidence="2">Uncharacterized protein</fullName>
    </submittedName>
</protein>
<sequence length="181" mass="19193">MEGVDGGDEGLHRRLRLDPEGLEPLGQHGVVAQLVGGQSGERRLVAERRRQLGVLGQLAEGAQLAVRQRPEQVGDGREVAGLAVLLLDALPGVLAGLAVFGVLGVLGRRVLSTSSNLVKEFGRSARMPVDWAGQLGARSARWFAQMVLADSPRTGGARTVITSCENHSPSLTVSDRPVTRH</sequence>
<feature type="transmembrane region" description="Helical" evidence="1">
    <location>
        <begin position="79"/>
        <end position="106"/>
    </location>
</feature>
<reference evidence="3" key="1">
    <citation type="journal article" date="2019" name="Int. J. Syst. Evol. Microbiol.">
        <title>The Global Catalogue of Microorganisms (GCM) 10K type strain sequencing project: providing services to taxonomists for standard genome sequencing and annotation.</title>
        <authorList>
            <consortium name="The Broad Institute Genomics Platform"/>
            <consortium name="The Broad Institute Genome Sequencing Center for Infectious Disease"/>
            <person name="Wu L."/>
            <person name="Ma J."/>
        </authorList>
    </citation>
    <scope>NUCLEOTIDE SEQUENCE [LARGE SCALE GENOMIC DNA]</scope>
    <source>
        <strain evidence="3">JCM 1365</strain>
    </source>
</reference>
<evidence type="ECO:0000313" key="2">
    <source>
        <dbReference type="EMBL" id="GGM92142.1"/>
    </source>
</evidence>
<keyword evidence="1" id="KW-0472">Membrane</keyword>
<proteinExistence type="predicted"/>
<evidence type="ECO:0000313" key="3">
    <source>
        <dbReference type="Proteomes" id="UP000623461"/>
    </source>
</evidence>